<protein>
    <submittedName>
        <fullName evidence="1">Uncharacterized protein</fullName>
    </submittedName>
</protein>
<dbReference type="AlphaFoldDB" id="A0A3E1F138"/>
<organism evidence="1 2">
    <name type="scientific">Brumimicrobium aurantiacum</name>
    <dbReference type="NCBI Taxonomy" id="1737063"/>
    <lineage>
        <taxon>Bacteria</taxon>
        <taxon>Pseudomonadati</taxon>
        <taxon>Bacteroidota</taxon>
        <taxon>Flavobacteriia</taxon>
        <taxon>Flavobacteriales</taxon>
        <taxon>Crocinitomicaceae</taxon>
        <taxon>Brumimicrobium</taxon>
    </lineage>
</organism>
<proteinExistence type="predicted"/>
<evidence type="ECO:0000313" key="1">
    <source>
        <dbReference type="EMBL" id="RFC55542.1"/>
    </source>
</evidence>
<comment type="caution">
    <text evidence="1">The sequence shown here is derived from an EMBL/GenBank/DDBJ whole genome shotgun (WGS) entry which is preliminary data.</text>
</comment>
<dbReference type="Proteomes" id="UP000257127">
    <property type="component" value="Unassembled WGS sequence"/>
</dbReference>
<dbReference type="RefSeq" id="WP_116879378.1">
    <property type="nucleotide sequence ID" value="NZ_QURB01000001.1"/>
</dbReference>
<dbReference type="EMBL" id="QURB01000001">
    <property type="protein sequence ID" value="RFC55542.1"/>
    <property type="molecule type" value="Genomic_DNA"/>
</dbReference>
<evidence type="ECO:0000313" key="2">
    <source>
        <dbReference type="Proteomes" id="UP000257127"/>
    </source>
</evidence>
<gene>
    <name evidence="1" type="ORF">DXU93_01010</name>
</gene>
<dbReference type="OrthoDB" id="1467202at2"/>
<sequence length="214" mass="24914">MKYALIFIFGITLNFMSCTKDNSIQEVENESCLNPVLPGEYFPAYPNSWWKYSNEENETIVYETANKYQLCDNECRPRFLNLDKCIHENAIVHEFYSGLGASSTILSPIYTPFLDSIAVCPVSFSTFETQDAFLHQEDVRFRRQTTVLDTNLYVDGTIYNDVLVVYETNKFDSTHRYYDYFSKNIGLIRRDSVDQSDTTNLIELLKLEDYHLGL</sequence>
<reference evidence="1 2" key="1">
    <citation type="submission" date="2018-08" db="EMBL/GenBank/DDBJ databases">
        <title>The draft genome squence of Brumimicrobium sp. N62.</title>
        <authorList>
            <person name="Du Z.-J."/>
            <person name="Luo H.-R."/>
        </authorList>
    </citation>
    <scope>NUCLEOTIDE SEQUENCE [LARGE SCALE GENOMIC DNA]</scope>
    <source>
        <strain evidence="1 2">N62</strain>
    </source>
</reference>
<name>A0A3E1F138_9FLAO</name>
<keyword evidence="2" id="KW-1185">Reference proteome</keyword>
<accession>A0A3E1F138</accession>